<keyword evidence="5" id="KW-0479">Metal-binding</keyword>
<dbReference type="EMBL" id="JBBPBN010002408">
    <property type="protein sequence ID" value="KAK8476107.1"/>
    <property type="molecule type" value="Genomic_DNA"/>
</dbReference>
<comment type="caution">
    <text evidence="16">The sequence shown here is derived from an EMBL/GenBank/DDBJ whole genome shotgun (WGS) entry which is preliminary data.</text>
</comment>
<dbReference type="CDD" id="cd16461">
    <property type="entry name" value="RING-H2_EL5-like"/>
    <property type="match status" value="1"/>
</dbReference>
<name>A0ABR1Z8C3_9ROSI</name>
<keyword evidence="7" id="KW-0862">Zinc</keyword>
<evidence type="ECO:0000256" key="10">
    <source>
        <dbReference type="ARBA" id="ARBA00024209"/>
    </source>
</evidence>
<evidence type="ECO:0000313" key="16">
    <source>
        <dbReference type="EMBL" id="KAK8476107.1"/>
    </source>
</evidence>
<dbReference type="SMART" id="SM00184">
    <property type="entry name" value="RING"/>
    <property type="match status" value="1"/>
</dbReference>
<evidence type="ECO:0000256" key="11">
    <source>
        <dbReference type="PROSITE-ProRule" id="PRU00175"/>
    </source>
</evidence>
<accession>A0ABR1Z8C3</accession>
<evidence type="ECO:0000256" key="5">
    <source>
        <dbReference type="ARBA" id="ARBA00022723"/>
    </source>
</evidence>
<dbReference type="PROSITE" id="PS50089">
    <property type="entry name" value="ZF_RING_2"/>
    <property type="match status" value="1"/>
</dbReference>
<evidence type="ECO:0000256" key="2">
    <source>
        <dbReference type="ARBA" id="ARBA00004370"/>
    </source>
</evidence>
<evidence type="ECO:0000256" key="9">
    <source>
        <dbReference type="ARBA" id="ARBA00023136"/>
    </source>
</evidence>
<evidence type="ECO:0000256" key="6">
    <source>
        <dbReference type="ARBA" id="ARBA00022771"/>
    </source>
</evidence>
<dbReference type="SUPFAM" id="SSF57850">
    <property type="entry name" value="RING/U-box"/>
    <property type="match status" value="1"/>
</dbReference>
<dbReference type="Gene3D" id="3.30.40.10">
    <property type="entry name" value="Zinc/RING finger domain, C3HC4 (zinc finger)"/>
    <property type="match status" value="1"/>
</dbReference>
<gene>
    <name evidence="16" type="ORF">V6N11_058008</name>
</gene>
<dbReference type="Proteomes" id="UP001396334">
    <property type="component" value="Unassembled WGS sequence"/>
</dbReference>
<protein>
    <recommendedName>
        <fullName evidence="3">RING-type E3 ubiquitin transferase</fullName>
        <ecNumber evidence="3">2.3.2.27</ecNumber>
    </recommendedName>
</protein>
<evidence type="ECO:0000313" key="17">
    <source>
        <dbReference type="Proteomes" id="UP001396334"/>
    </source>
</evidence>
<feature type="signal peptide" evidence="14">
    <location>
        <begin position="1"/>
        <end position="21"/>
    </location>
</feature>
<dbReference type="InterPro" id="IPR013083">
    <property type="entry name" value="Znf_RING/FYVE/PHD"/>
</dbReference>
<dbReference type="PANTHER" id="PTHR46539">
    <property type="entry name" value="E3 UBIQUITIN-PROTEIN LIGASE ATL42"/>
    <property type="match status" value="1"/>
</dbReference>
<feature type="transmembrane region" description="Helical" evidence="13">
    <location>
        <begin position="40"/>
        <end position="60"/>
    </location>
</feature>
<keyword evidence="6 11" id="KW-0863">Zinc-finger</keyword>
<evidence type="ECO:0000256" key="7">
    <source>
        <dbReference type="ARBA" id="ARBA00022833"/>
    </source>
</evidence>
<keyword evidence="9 13" id="KW-0472">Membrane</keyword>
<comment type="subcellular location">
    <subcellularLocation>
        <location evidence="2">Membrane</location>
    </subcellularLocation>
</comment>
<evidence type="ECO:0000256" key="12">
    <source>
        <dbReference type="SAM" id="MobiDB-lite"/>
    </source>
</evidence>
<evidence type="ECO:0000256" key="14">
    <source>
        <dbReference type="SAM" id="SignalP"/>
    </source>
</evidence>
<evidence type="ECO:0000256" key="13">
    <source>
        <dbReference type="SAM" id="Phobius"/>
    </source>
</evidence>
<comment type="catalytic activity">
    <reaction evidence="1">
        <text>S-ubiquitinyl-[E2 ubiquitin-conjugating enzyme]-L-cysteine + [acceptor protein]-L-lysine = [E2 ubiquitin-conjugating enzyme]-L-cysteine + N(6)-ubiquitinyl-[acceptor protein]-L-lysine.</text>
        <dbReference type="EC" id="2.3.2.27"/>
    </reaction>
</comment>
<feature type="domain" description="RING-type" evidence="15">
    <location>
        <begin position="115"/>
        <end position="157"/>
    </location>
</feature>
<dbReference type="PANTHER" id="PTHR46539:SF1">
    <property type="entry name" value="E3 UBIQUITIN-PROTEIN LIGASE ATL42"/>
    <property type="match status" value="1"/>
</dbReference>
<evidence type="ECO:0000256" key="3">
    <source>
        <dbReference type="ARBA" id="ARBA00012483"/>
    </source>
</evidence>
<keyword evidence="17" id="KW-1185">Reference proteome</keyword>
<keyword evidence="4 13" id="KW-0812">Transmembrane</keyword>
<keyword evidence="8 13" id="KW-1133">Transmembrane helix</keyword>
<keyword evidence="14" id="KW-0732">Signal</keyword>
<dbReference type="InterPro" id="IPR001841">
    <property type="entry name" value="Znf_RING"/>
</dbReference>
<evidence type="ECO:0000259" key="15">
    <source>
        <dbReference type="PROSITE" id="PS50089"/>
    </source>
</evidence>
<feature type="region of interest" description="Disordered" evidence="12">
    <location>
        <begin position="329"/>
        <end position="354"/>
    </location>
</feature>
<comment type="similarity">
    <text evidence="10">Belongs to the RING-type zinc finger family. ATL subfamily.</text>
</comment>
<evidence type="ECO:0000256" key="4">
    <source>
        <dbReference type="ARBA" id="ARBA00022692"/>
    </source>
</evidence>
<dbReference type="EC" id="2.3.2.27" evidence="3"/>
<proteinExistence type="inferred from homology"/>
<reference evidence="16 17" key="1">
    <citation type="journal article" date="2024" name="G3 (Bethesda)">
        <title>Genome assembly of Hibiscus sabdariffa L. provides insights into metabolisms of medicinal natural products.</title>
        <authorList>
            <person name="Kim T."/>
        </authorList>
    </citation>
    <scope>NUCLEOTIDE SEQUENCE [LARGE SCALE GENOMIC DNA]</scope>
    <source>
        <strain evidence="16">TK-2024</strain>
        <tissue evidence="16">Old leaves</tissue>
    </source>
</reference>
<evidence type="ECO:0000256" key="8">
    <source>
        <dbReference type="ARBA" id="ARBA00022989"/>
    </source>
</evidence>
<evidence type="ECO:0000256" key="1">
    <source>
        <dbReference type="ARBA" id="ARBA00000900"/>
    </source>
</evidence>
<sequence length="426" mass="48277">MNRLSVLISILLSVPIIVVDAQTADLTSSGDAVSNFRPSLAVVIGILCVMFALTFFLLIYARLCNRGASTVHGDHRPGMLRRSRSRFSGIDKKVIESLPFFRFSSLRGSKQGLECAVCLSKFEDIEILRLLPKCKHGFHIDCIDKWLEKHSSCPLCRQKVNAEDLTIFAYSNSMRFSRNPSLRQDSDIQLYVEREQDDDDDNNHGSSRFSIGSSFRKTEDLGIENQVLIQDGESDNDDGNRGKMFHKFNHKIIVSDVVMKNRWSSVSSSDLMFLNAEMLNDMSSNRFSSIEIEEYGQIPKPKPIGNDEISKIKEELEIKRLFENKVNKSNPNCEASTSTSTTSRVAGAVNHGEKRSMSEITVVSRFRDVVGTRNGTGTSSLSETYTEEERTRRLWLPIARRTVQWFANKEKRRSQQSQDTTPHLDV</sequence>
<dbReference type="Pfam" id="PF13639">
    <property type="entry name" value="zf-RING_2"/>
    <property type="match status" value="1"/>
</dbReference>
<feature type="chain" id="PRO_5045830581" description="RING-type E3 ubiquitin transferase" evidence="14">
    <location>
        <begin position="22"/>
        <end position="426"/>
    </location>
</feature>
<organism evidence="16 17">
    <name type="scientific">Hibiscus sabdariffa</name>
    <name type="common">roselle</name>
    <dbReference type="NCBI Taxonomy" id="183260"/>
    <lineage>
        <taxon>Eukaryota</taxon>
        <taxon>Viridiplantae</taxon>
        <taxon>Streptophyta</taxon>
        <taxon>Embryophyta</taxon>
        <taxon>Tracheophyta</taxon>
        <taxon>Spermatophyta</taxon>
        <taxon>Magnoliopsida</taxon>
        <taxon>eudicotyledons</taxon>
        <taxon>Gunneridae</taxon>
        <taxon>Pentapetalae</taxon>
        <taxon>rosids</taxon>
        <taxon>malvids</taxon>
        <taxon>Malvales</taxon>
        <taxon>Malvaceae</taxon>
        <taxon>Malvoideae</taxon>
        <taxon>Hibiscus</taxon>
    </lineage>
</organism>